<organism evidence="7 8">
    <name type="scientific">Ectocarpus siliculosus</name>
    <name type="common">Brown alga</name>
    <name type="synonym">Conferva siliculosa</name>
    <dbReference type="NCBI Taxonomy" id="2880"/>
    <lineage>
        <taxon>Eukaryota</taxon>
        <taxon>Sar</taxon>
        <taxon>Stramenopiles</taxon>
        <taxon>Ochrophyta</taxon>
        <taxon>PX clade</taxon>
        <taxon>Phaeophyceae</taxon>
        <taxon>Ectocarpales</taxon>
        <taxon>Ectocarpaceae</taxon>
        <taxon>Ectocarpus</taxon>
    </lineage>
</organism>
<evidence type="ECO:0000313" key="7">
    <source>
        <dbReference type="EMBL" id="CBJ48329.1"/>
    </source>
</evidence>
<feature type="signal peptide" evidence="6">
    <location>
        <begin position="1"/>
        <end position="19"/>
    </location>
</feature>
<dbReference type="EMBL" id="FN648375">
    <property type="protein sequence ID" value="CBJ48329.1"/>
    <property type="molecule type" value="Genomic_DNA"/>
</dbReference>
<dbReference type="GO" id="GO:0006096">
    <property type="term" value="P:glycolytic process"/>
    <property type="evidence" value="ECO:0007669"/>
    <property type="project" value="UniProtKB-UniPathway"/>
</dbReference>
<evidence type="ECO:0000256" key="1">
    <source>
        <dbReference type="ARBA" id="ARBA00004714"/>
    </source>
</evidence>
<sequence>MPLLFALSSIVLAASSVDAFVSSPRAVLPSYSSSSGINTHAACRNAATRGGPSSLSMHGGHHLSAERKAELVATATAMSQSGKGLTACDEGPGTIGDRFEKVGIDNTEENRRKYRQMLFTVANGDQFLSGAILDPETVYQKTDDGVLFPELLTSRGIVPGVKPHLKVYELPGCKPGETVMQGLDSLAARCKEYYAAGCRFAKWRSPLVIGADGDISALAIQTNMDDLARYALICQDEGLVPIVEPDISLNGDYDLETAIRVNVKVQAHLYKAMLDHGVFMEGFTLKPNMVNPGRGCKSKSTAKEIGEATVTALRRVMPAAMPGVNFLSGGQTLEDAAARLCAINQAKGNSPWNLSFSWSQALQLPLLDLCKKNPKGSDLPLEEMSALLEKELVIAGAAARGEYEYEAGQGDHN</sequence>
<dbReference type="InParanoid" id="D7FPZ7"/>
<dbReference type="Pfam" id="PF00274">
    <property type="entry name" value="Glycolytic"/>
    <property type="match status" value="1"/>
</dbReference>
<dbReference type="Proteomes" id="UP000002630">
    <property type="component" value="Linkage Group LG02"/>
</dbReference>
<reference evidence="7 8" key="1">
    <citation type="journal article" date="2010" name="Nature">
        <title>The Ectocarpus genome and the independent evolution of multicellularity in brown algae.</title>
        <authorList>
            <person name="Cock J.M."/>
            <person name="Sterck L."/>
            <person name="Rouze P."/>
            <person name="Scornet D."/>
            <person name="Allen A.E."/>
            <person name="Amoutzias G."/>
            <person name="Anthouard V."/>
            <person name="Artiguenave F."/>
            <person name="Aury J.M."/>
            <person name="Badger J.H."/>
            <person name="Beszteri B."/>
            <person name="Billiau K."/>
            <person name="Bonnet E."/>
            <person name="Bothwell J.H."/>
            <person name="Bowler C."/>
            <person name="Boyen C."/>
            <person name="Brownlee C."/>
            <person name="Carrano C.J."/>
            <person name="Charrier B."/>
            <person name="Cho G.Y."/>
            <person name="Coelho S.M."/>
            <person name="Collen J."/>
            <person name="Corre E."/>
            <person name="Da Silva C."/>
            <person name="Delage L."/>
            <person name="Delaroque N."/>
            <person name="Dittami S.M."/>
            <person name="Doulbeau S."/>
            <person name="Elias M."/>
            <person name="Farnham G."/>
            <person name="Gachon C.M."/>
            <person name="Gschloessl B."/>
            <person name="Heesch S."/>
            <person name="Jabbari K."/>
            <person name="Jubin C."/>
            <person name="Kawai H."/>
            <person name="Kimura K."/>
            <person name="Kloareg B."/>
            <person name="Kupper F.C."/>
            <person name="Lang D."/>
            <person name="Le Bail A."/>
            <person name="Leblanc C."/>
            <person name="Lerouge P."/>
            <person name="Lohr M."/>
            <person name="Lopez P.J."/>
            <person name="Martens C."/>
            <person name="Maumus F."/>
            <person name="Michel G."/>
            <person name="Miranda-Saavedra D."/>
            <person name="Morales J."/>
            <person name="Moreau H."/>
            <person name="Motomura T."/>
            <person name="Nagasato C."/>
            <person name="Napoli C.A."/>
            <person name="Nelson D.R."/>
            <person name="Nyvall-Collen P."/>
            <person name="Peters A.F."/>
            <person name="Pommier C."/>
            <person name="Potin P."/>
            <person name="Poulain J."/>
            <person name="Quesneville H."/>
            <person name="Read B."/>
            <person name="Rensing S.A."/>
            <person name="Ritter A."/>
            <person name="Rousvoal S."/>
            <person name="Samanta M."/>
            <person name="Samson G."/>
            <person name="Schroeder D.C."/>
            <person name="Segurens B."/>
            <person name="Strittmatter M."/>
            <person name="Tonon T."/>
            <person name="Tregear J.W."/>
            <person name="Valentin K."/>
            <person name="von Dassow P."/>
            <person name="Yamagishi T."/>
            <person name="Van de Peer Y."/>
            <person name="Wincker P."/>
        </authorList>
    </citation>
    <scope>NUCLEOTIDE SEQUENCE [LARGE SCALE GENOMIC DNA]</scope>
    <source>
        <strain evidence="8">Ec32 / CCAP1310/4</strain>
    </source>
</reference>
<evidence type="ECO:0000313" key="8">
    <source>
        <dbReference type="Proteomes" id="UP000002630"/>
    </source>
</evidence>
<dbReference type="Gene3D" id="3.20.20.70">
    <property type="entry name" value="Aldolase class I"/>
    <property type="match status" value="1"/>
</dbReference>
<evidence type="ECO:0000256" key="2">
    <source>
        <dbReference type="ARBA" id="ARBA00010387"/>
    </source>
</evidence>
<dbReference type="UniPathway" id="UPA00109">
    <property type="reaction ID" value="UER00183"/>
</dbReference>
<dbReference type="OrthoDB" id="36455at2759"/>
<dbReference type="InterPro" id="IPR000741">
    <property type="entry name" value="FBA_I"/>
</dbReference>
<keyword evidence="6" id="KW-0732">Signal</keyword>
<comment type="similarity">
    <text evidence="2">Belongs to the class I fructose-bisphosphate aldolase family.</text>
</comment>
<dbReference type="STRING" id="2880.D7FPZ7"/>
<keyword evidence="5" id="KW-0456">Lyase</keyword>
<dbReference type="SUPFAM" id="SSF51569">
    <property type="entry name" value="Aldolase"/>
    <property type="match status" value="1"/>
</dbReference>
<feature type="chain" id="PRO_5003095796" description="fructose-bisphosphate aldolase" evidence="6">
    <location>
        <begin position="20"/>
        <end position="413"/>
    </location>
</feature>
<dbReference type="InterPro" id="IPR013785">
    <property type="entry name" value="Aldolase_TIM"/>
</dbReference>
<dbReference type="EMBL" id="FN649727">
    <property type="protein sequence ID" value="CBJ48329.1"/>
    <property type="molecule type" value="Genomic_DNA"/>
</dbReference>
<dbReference type="EC" id="4.1.2.13" evidence="3"/>
<name>D7FPZ7_ECTSI</name>
<evidence type="ECO:0000256" key="4">
    <source>
        <dbReference type="ARBA" id="ARBA00023152"/>
    </source>
</evidence>
<keyword evidence="4" id="KW-0324">Glycolysis</keyword>
<protein>
    <recommendedName>
        <fullName evidence="3">fructose-bisphosphate aldolase</fullName>
        <ecNumber evidence="3">4.1.2.13</ecNumber>
    </recommendedName>
</protein>
<keyword evidence="8" id="KW-1185">Reference proteome</keyword>
<gene>
    <name evidence="7" type="primary">FBA1</name>
    <name evidence="7" type="ORF">Esi_0002_0064</name>
</gene>
<dbReference type="PANTHER" id="PTHR11627">
    <property type="entry name" value="FRUCTOSE-BISPHOSPHATE ALDOLASE"/>
    <property type="match status" value="1"/>
</dbReference>
<comment type="pathway">
    <text evidence="1">Carbohydrate degradation; glycolysis; D-glyceraldehyde 3-phosphate and glycerone phosphate from D-glucose: step 4/4.</text>
</comment>
<proteinExistence type="inferred from homology"/>
<accession>D7FPZ7</accession>
<evidence type="ECO:0000256" key="6">
    <source>
        <dbReference type="SAM" id="SignalP"/>
    </source>
</evidence>
<evidence type="ECO:0000256" key="5">
    <source>
        <dbReference type="ARBA" id="ARBA00023239"/>
    </source>
</evidence>
<dbReference type="GO" id="GO:0004332">
    <property type="term" value="F:fructose-bisphosphate aldolase activity"/>
    <property type="evidence" value="ECO:0007669"/>
    <property type="project" value="UniProtKB-EC"/>
</dbReference>
<evidence type="ECO:0000256" key="3">
    <source>
        <dbReference type="ARBA" id="ARBA00013068"/>
    </source>
</evidence>
<dbReference type="AlphaFoldDB" id="D7FPZ7"/>
<dbReference type="eggNOG" id="KOG1557">
    <property type="taxonomic scope" value="Eukaryota"/>
</dbReference>
<dbReference type="NCBIfam" id="NF033379">
    <property type="entry name" value="FrucBisAld_I"/>
    <property type="match status" value="1"/>
</dbReference>